<sequence>MPVAEYDLIIKALADRYMSHIAALVRGVEVQAEHIEPADKETVAVKRTSDVLVKINEDGYEYIMLVEFQVRPDRKMAQRLLEYTAMHHRRYEKPVYPVVINLTGRGQQDSQYTFDCVDITVVNFNYRQINLQDMPGRDFLYRGPVGILPLVPLMRLDDPPEQVLEKCAARLESEVTTQVEKETLYVALAAMSSLKFSKELILEVLEVIKLENLPLFDGIREEWKSRGKIIGRVDSIMDALEENTGNRPVELAERLSVIEEDYLLKDLLRTAIKATTLEQFVKKLNEIEQSIKKQ</sequence>
<feature type="domain" description="Transposase (putative) YhgA-like" evidence="1">
    <location>
        <begin position="47"/>
        <end position="102"/>
    </location>
</feature>
<dbReference type="InterPro" id="IPR006842">
    <property type="entry name" value="Transposase_31"/>
</dbReference>
<reference evidence="2 3" key="1">
    <citation type="submission" date="2019-07" db="EMBL/GenBank/DDBJ databases">
        <title>Genomic Encyclopedia of Type Strains, Phase I: the one thousand microbial genomes (KMG-I) project.</title>
        <authorList>
            <person name="Kyrpides N."/>
        </authorList>
    </citation>
    <scope>NUCLEOTIDE SEQUENCE [LARGE SCALE GENOMIC DNA]</scope>
    <source>
        <strain evidence="2 3">DSM 6562</strain>
    </source>
</reference>
<dbReference type="PANTHER" id="PTHR34613:SF1">
    <property type="entry name" value="SLL6017 PROTEIN"/>
    <property type="match status" value="1"/>
</dbReference>
<comment type="caution">
    <text evidence="2">The sequence shown here is derived from an EMBL/GenBank/DDBJ whole genome shotgun (WGS) entry which is preliminary data.</text>
</comment>
<gene>
    <name evidence="2" type="ORF">LX24_02367</name>
</gene>
<dbReference type="EMBL" id="VNHM01000014">
    <property type="protein sequence ID" value="TYO94531.1"/>
    <property type="molecule type" value="Genomic_DNA"/>
</dbReference>
<protein>
    <submittedName>
        <fullName evidence="2">Putative YhgA-like transposase</fullName>
    </submittedName>
</protein>
<dbReference type="Proteomes" id="UP000323166">
    <property type="component" value="Unassembled WGS sequence"/>
</dbReference>
<organism evidence="2 3">
    <name type="scientific">Desulfallas thermosapovorans DSM 6562</name>
    <dbReference type="NCBI Taxonomy" id="1121431"/>
    <lineage>
        <taxon>Bacteria</taxon>
        <taxon>Bacillati</taxon>
        <taxon>Bacillota</taxon>
        <taxon>Clostridia</taxon>
        <taxon>Eubacteriales</taxon>
        <taxon>Desulfallaceae</taxon>
        <taxon>Desulfallas</taxon>
    </lineage>
</organism>
<evidence type="ECO:0000313" key="2">
    <source>
        <dbReference type="EMBL" id="TYO94531.1"/>
    </source>
</evidence>
<dbReference type="PANTHER" id="PTHR34613">
    <property type="entry name" value="SLL0800 PROTEIN"/>
    <property type="match status" value="1"/>
</dbReference>
<dbReference type="RefSeq" id="WP_166512333.1">
    <property type="nucleotide sequence ID" value="NZ_VNHM01000014.1"/>
</dbReference>
<dbReference type="Pfam" id="PF04754">
    <property type="entry name" value="Transposase_31"/>
    <property type="match status" value="1"/>
</dbReference>
<evidence type="ECO:0000313" key="3">
    <source>
        <dbReference type="Proteomes" id="UP000323166"/>
    </source>
</evidence>
<evidence type="ECO:0000259" key="1">
    <source>
        <dbReference type="Pfam" id="PF04754"/>
    </source>
</evidence>
<keyword evidence="3" id="KW-1185">Reference proteome</keyword>
<accession>A0A5S4ZPE4</accession>
<proteinExistence type="predicted"/>
<dbReference type="AlphaFoldDB" id="A0A5S4ZPE4"/>
<name>A0A5S4ZPE4_9FIRM</name>